<dbReference type="EMBL" id="JAMTCK010000002">
    <property type="protein sequence ID" value="MCP2163963.1"/>
    <property type="molecule type" value="Genomic_DNA"/>
</dbReference>
<dbReference type="AlphaFoldDB" id="A0AAE3GD49"/>
<keyword evidence="1" id="KW-0812">Transmembrane</keyword>
<evidence type="ECO:0000313" key="2">
    <source>
        <dbReference type="EMBL" id="MCP2163963.1"/>
    </source>
</evidence>
<keyword evidence="1" id="KW-1133">Transmembrane helix</keyword>
<keyword evidence="3" id="KW-1185">Reference proteome</keyword>
<evidence type="ECO:0000256" key="1">
    <source>
        <dbReference type="SAM" id="Phobius"/>
    </source>
</evidence>
<gene>
    <name evidence="2" type="ORF">LX83_000803</name>
</gene>
<sequence>MTEVVYERGFSETTGTFLAIGVLVCVVLAVSSVTLYVRVRRRG</sequence>
<name>A0AAE3GD49_9PSEU</name>
<comment type="caution">
    <text evidence="2">The sequence shown here is derived from an EMBL/GenBank/DDBJ whole genome shotgun (WGS) entry which is preliminary data.</text>
</comment>
<protein>
    <submittedName>
        <fullName evidence="2">Uncharacterized protein</fullName>
    </submittedName>
</protein>
<dbReference type="RefSeq" id="WP_301327621.1">
    <property type="nucleotide sequence ID" value="NZ_JAMTCK010000002.1"/>
</dbReference>
<feature type="transmembrane region" description="Helical" evidence="1">
    <location>
        <begin position="16"/>
        <end position="37"/>
    </location>
</feature>
<keyword evidence="1" id="KW-0472">Membrane</keyword>
<reference evidence="2" key="1">
    <citation type="submission" date="2022-06" db="EMBL/GenBank/DDBJ databases">
        <title>Genomic Encyclopedia of Archaeal and Bacterial Type Strains, Phase II (KMG-II): from individual species to whole genera.</title>
        <authorList>
            <person name="Goeker M."/>
        </authorList>
    </citation>
    <scope>NUCLEOTIDE SEQUENCE</scope>
    <source>
        <strain evidence="2">DSM 43935</strain>
    </source>
</reference>
<accession>A0AAE3GD49</accession>
<dbReference type="Proteomes" id="UP001206128">
    <property type="component" value="Unassembled WGS sequence"/>
</dbReference>
<organism evidence="2 3">
    <name type="scientific">Goodfellowiella coeruleoviolacea</name>
    <dbReference type="NCBI Taxonomy" id="334858"/>
    <lineage>
        <taxon>Bacteria</taxon>
        <taxon>Bacillati</taxon>
        <taxon>Actinomycetota</taxon>
        <taxon>Actinomycetes</taxon>
        <taxon>Pseudonocardiales</taxon>
        <taxon>Pseudonocardiaceae</taxon>
        <taxon>Goodfellowiella</taxon>
    </lineage>
</organism>
<evidence type="ECO:0000313" key="3">
    <source>
        <dbReference type="Proteomes" id="UP001206128"/>
    </source>
</evidence>
<proteinExistence type="predicted"/>